<evidence type="ECO:0000256" key="3">
    <source>
        <dbReference type="ARBA" id="ARBA00022670"/>
    </source>
</evidence>
<proteinExistence type="evidence at transcript level"/>
<comment type="similarity">
    <text evidence="10 11 14 15">Belongs to the peptidase S16 family.</text>
</comment>
<comment type="function">
    <text evidence="10">ATP-dependent serine protease that mediates the selective degradation of mutant and abnormal proteins as well as certain short-lived regulatory proteins. Required for cellular homeostasis and for survival from DNA damage and developmental changes induced by stress. Degrades polypeptides processively to yield small peptide fragments that are 5 to 10 amino acids long. Binds to DNA in a double-stranded, site-specific manner.</text>
</comment>
<evidence type="ECO:0000256" key="13">
    <source>
        <dbReference type="PIRSR" id="PIRSR001174-2"/>
    </source>
</evidence>
<feature type="binding site" evidence="10 13">
    <location>
        <begin position="396"/>
        <end position="403"/>
    </location>
    <ligand>
        <name>ATP</name>
        <dbReference type="ChEBI" id="CHEBI:30616"/>
    </ligand>
</feature>
<dbReference type="InterPro" id="IPR003111">
    <property type="entry name" value="Lon_prtase_N"/>
</dbReference>
<dbReference type="SMART" id="SM00464">
    <property type="entry name" value="LON"/>
    <property type="match status" value="1"/>
</dbReference>
<keyword evidence="2 10" id="KW-0963">Cytoplasm</keyword>
<dbReference type="InterPro" id="IPR004815">
    <property type="entry name" value="Lon_bac/euk-typ"/>
</dbReference>
<gene>
    <name evidence="10" type="primary">lon</name>
    <name evidence="18" type="ORF">SAMN05444337_2652</name>
</gene>
<organism evidence="18 19">
    <name type="scientific">Flavobacterium haoranii</name>
    <dbReference type="NCBI Taxonomy" id="683124"/>
    <lineage>
        <taxon>Bacteria</taxon>
        <taxon>Pseudomonadati</taxon>
        <taxon>Bacteroidota</taxon>
        <taxon>Flavobacteriia</taxon>
        <taxon>Flavobacteriales</taxon>
        <taxon>Flavobacteriaceae</taxon>
        <taxon>Flavobacterium</taxon>
    </lineage>
</organism>
<evidence type="ECO:0000256" key="7">
    <source>
        <dbReference type="ARBA" id="ARBA00022840"/>
    </source>
</evidence>
<sequence>MTLYKNMPSSKIITFDNLSLQEMNEDAELIPLMTPEDEEEMNNELLPNDLPILPLRNTVLFPGVVIPITAGRDKSIKLINDANASGKVIGVVAQKDESVEEPTANDIYHIGTVARIIRVLKMPDGNTTVILQGKKRFEIDQITQSEPYFKATIKEVPEERPEKDDQEFDTIIESIKDLAIDIIKESPNIPTEATFAIKNIESKPFLVNFVSSNMNLFVKEKQGLLSIHNLKERALETLRFMNLELQKLELKNDIQSKVRFDLDQQQREYFLQQQMKTIQEELGGVSHEAEIEEMRNKAKSKKWDEKIAKHFEKEVSKLQRTNPNSPDFGIQRNYLELFLELPWGEFTHDNFDLKRAQKILDRDHYGLEDVKKRIIEHLAVLKLRKDMKSPILCLYGPPGVGKTSIGKSIAEALGREYVRMSLGGLRDEAEIRGHRKTYIGAMPGRILQNIKKAKTSNPVFVLDEIDKLSSSHNGDPSSALLEVLDPEQNAEFYDNFLEIGYDLSKVMFIATSNSLSTIQPALKDRMEIINMSGYTIEEKVEIAKKHLLPKQLKEHGLKETDLIIGKKQIEKIVTGYTRESGVRSLEKKIAQMVRYAAKSIAMEEPYNIKVTDEDIIEVLKAPRLERDKYENNDTAGVVTGLAWTSVGGDILFIESTISKGKGNMTMTGNLGTVMKESVSIAMEYIKSNAEELGIKAETLESNNIHIHVPEGATPKDGPSAGIAMLTSMVSSFTQKKVKKSLAMTGEITLRGKVLPVGGIKEKILAAKRANIKEIILCTENQRDIDEIKPEYLKGLTFHYVDTMKEVIDLAITNQKVKNPKKI</sequence>
<dbReference type="Pfam" id="PF02190">
    <property type="entry name" value="LON_substr_bdg"/>
    <property type="match status" value="1"/>
</dbReference>
<evidence type="ECO:0000256" key="14">
    <source>
        <dbReference type="PROSITE-ProRule" id="PRU01122"/>
    </source>
</evidence>
<comment type="subunit">
    <text evidence="10 11">Homohexamer. Organized in a ring with a central cavity.</text>
</comment>
<keyword evidence="5 10" id="KW-0378">Hydrolase</keyword>
<dbReference type="Gene3D" id="1.20.5.5270">
    <property type="match status" value="1"/>
</dbReference>
<feature type="active site" evidence="10 12">
    <location>
        <position position="762"/>
    </location>
</feature>
<dbReference type="InterPro" id="IPR008269">
    <property type="entry name" value="Lon_proteolytic"/>
</dbReference>
<dbReference type="GO" id="GO:0004176">
    <property type="term" value="F:ATP-dependent peptidase activity"/>
    <property type="evidence" value="ECO:0007669"/>
    <property type="project" value="UniProtKB-UniRule"/>
</dbReference>
<dbReference type="Pfam" id="PF05362">
    <property type="entry name" value="Lon_C"/>
    <property type="match status" value="1"/>
</dbReference>
<dbReference type="Gene3D" id="1.10.8.60">
    <property type="match status" value="1"/>
</dbReference>
<dbReference type="GO" id="GO:0034605">
    <property type="term" value="P:cellular response to heat"/>
    <property type="evidence" value="ECO:0007669"/>
    <property type="project" value="UniProtKB-UniRule"/>
</dbReference>
<evidence type="ECO:0000256" key="9">
    <source>
        <dbReference type="ARBA" id="ARBA00050665"/>
    </source>
</evidence>
<dbReference type="SUPFAM" id="SSF88697">
    <property type="entry name" value="PUA domain-like"/>
    <property type="match status" value="1"/>
</dbReference>
<evidence type="ECO:0000259" key="17">
    <source>
        <dbReference type="PROSITE" id="PS51787"/>
    </source>
</evidence>
<dbReference type="AlphaFoldDB" id="A0A1M6MAR1"/>
<dbReference type="InterPro" id="IPR008268">
    <property type="entry name" value="Peptidase_S16_AS"/>
</dbReference>
<dbReference type="PANTHER" id="PTHR10046">
    <property type="entry name" value="ATP DEPENDENT LON PROTEASE FAMILY MEMBER"/>
    <property type="match status" value="1"/>
</dbReference>
<keyword evidence="3 10" id="KW-0645">Protease</keyword>
<dbReference type="InterPro" id="IPR027543">
    <property type="entry name" value="Lon_bac"/>
</dbReference>
<evidence type="ECO:0000256" key="1">
    <source>
        <dbReference type="ARBA" id="ARBA00004496"/>
    </source>
</evidence>
<dbReference type="PROSITE" id="PS51787">
    <property type="entry name" value="LON_N"/>
    <property type="match status" value="1"/>
</dbReference>
<protein>
    <recommendedName>
        <fullName evidence="10 11">Lon protease</fullName>
        <ecNumber evidence="10 11">3.4.21.53</ecNumber>
    </recommendedName>
    <alternativeName>
        <fullName evidence="10">ATP-dependent protease La</fullName>
    </alternativeName>
</protein>
<evidence type="ECO:0000313" key="18">
    <source>
        <dbReference type="EMBL" id="SHJ80545.1"/>
    </source>
</evidence>
<evidence type="ECO:0000313" key="19">
    <source>
        <dbReference type="Proteomes" id="UP000184232"/>
    </source>
</evidence>
<dbReference type="InterPro" id="IPR015947">
    <property type="entry name" value="PUA-like_sf"/>
</dbReference>
<evidence type="ECO:0000256" key="11">
    <source>
        <dbReference type="PIRNR" id="PIRNR001174"/>
    </source>
</evidence>
<accession>A0A1M6MAR1</accession>
<dbReference type="InterPro" id="IPR003593">
    <property type="entry name" value="AAA+_ATPase"/>
</dbReference>
<dbReference type="InterPro" id="IPR027417">
    <property type="entry name" value="P-loop_NTPase"/>
</dbReference>
<dbReference type="Pfam" id="PF00004">
    <property type="entry name" value="AAA"/>
    <property type="match status" value="1"/>
</dbReference>
<dbReference type="EC" id="3.4.21.53" evidence="10 11"/>
<dbReference type="InterPro" id="IPR020568">
    <property type="entry name" value="Ribosomal_Su5_D2-typ_SF"/>
</dbReference>
<name>A0A1M6MAR1_9FLAO</name>
<dbReference type="EMBL" id="FQZH01000007">
    <property type="protein sequence ID" value="SHJ80545.1"/>
    <property type="molecule type" value="Genomic_DNA"/>
</dbReference>
<evidence type="ECO:0000259" key="16">
    <source>
        <dbReference type="PROSITE" id="PS51786"/>
    </source>
</evidence>
<evidence type="ECO:0000256" key="4">
    <source>
        <dbReference type="ARBA" id="ARBA00022741"/>
    </source>
</evidence>
<keyword evidence="8 10" id="KW-0346">Stress response</keyword>
<dbReference type="SUPFAM" id="SSF54211">
    <property type="entry name" value="Ribosomal protein S5 domain 2-like"/>
    <property type="match status" value="1"/>
</dbReference>
<dbReference type="InterPro" id="IPR046336">
    <property type="entry name" value="Lon_prtase_N_sf"/>
</dbReference>
<dbReference type="GO" id="GO:0043565">
    <property type="term" value="F:sequence-specific DNA binding"/>
    <property type="evidence" value="ECO:0007669"/>
    <property type="project" value="UniProtKB-UniRule"/>
</dbReference>
<dbReference type="SMART" id="SM00382">
    <property type="entry name" value="AAA"/>
    <property type="match status" value="1"/>
</dbReference>
<dbReference type="PIRSF" id="PIRSF001174">
    <property type="entry name" value="Lon_proteas"/>
    <property type="match status" value="1"/>
</dbReference>
<evidence type="ECO:0000256" key="15">
    <source>
        <dbReference type="RuleBase" id="RU000591"/>
    </source>
</evidence>
<evidence type="ECO:0000256" key="8">
    <source>
        <dbReference type="ARBA" id="ARBA00023016"/>
    </source>
</evidence>
<comment type="induction">
    <text evidence="10">By heat shock.</text>
</comment>
<dbReference type="GO" id="GO:0004252">
    <property type="term" value="F:serine-type endopeptidase activity"/>
    <property type="evidence" value="ECO:0007669"/>
    <property type="project" value="UniProtKB-UniRule"/>
</dbReference>
<dbReference type="Gene3D" id="3.40.50.300">
    <property type="entry name" value="P-loop containing nucleotide triphosphate hydrolases"/>
    <property type="match status" value="1"/>
</dbReference>
<comment type="subcellular location">
    <subcellularLocation>
        <location evidence="1 10 11">Cytoplasm</location>
    </subcellularLocation>
</comment>
<dbReference type="Pfam" id="PF22667">
    <property type="entry name" value="Lon_lid"/>
    <property type="match status" value="1"/>
</dbReference>
<dbReference type="Gene3D" id="2.30.130.40">
    <property type="entry name" value="LON domain-like"/>
    <property type="match status" value="1"/>
</dbReference>
<dbReference type="Gene3D" id="3.30.230.10">
    <property type="match status" value="1"/>
</dbReference>
<keyword evidence="4 10" id="KW-0547">Nucleotide-binding</keyword>
<dbReference type="InterPro" id="IPR003959">
    <property type="entry name" value="ATPase_AAA_core"/>
</dbReference>
<dbReference type="GO" id="GO:0016887">
    <property type="term" value="F:ATP hydrolysis activity"/>
    <property type="evidence" value="ECO:0007669"/>
    <property type="project" value="UniProtKB-UniRule"/>
</dbReference>
<keyword evidence="19" id="KW-1185">Reference proteome</keyword>
<comment type="catalytic activity">
    <reaction evidence="9 10 11 14">
        <text>Hydrolysis of proteins in presence of ATP.</text>
        <dbReference type="EC" id="3.4.21.53"/>
    </reaction>
</comment>
<feature type="domain" description="Lon proteolytic" evidence="16">
    <location>
        <begin position="632"/>
        <end position="813"/>
    </location>
</feature>
<dbReference type="SUPFAM" id="SSF52540">
    <property type="entry name" value="P-loop containing nucleoside triphosphate hydrolases"/>
    <property type="match status" value="1"/>
</dbReference>
<evidence type="ECO:0000256" key="5">
    <source>
        <dbReference type="ARBA" id="ARBA00022801"/>
    </source>
</evidence>
<dbReference type="STRING" id="683124.SAMN05444337_2652"/>
<dbReference type="GO" id="GO:0005737">
    <property type="term" value="C:cytoplasm"/>
    <property type="evidence" value="ECO:0007669"/>
    <property type="project" value="UniProtKB-SubCell"/>
</dbReference>
<evidence type="ECO:0000256" key="12">
    <source>
        <dbReference type="PIRSR" id="PIRSR001174-1"/>
    </source>
</evidence>
<dbReference type="InterPro" id="IPR054594">
    <property type="entry name" value="Lon_lid"/>
</dbReference>
<dbReference type="PRINTS" id="PR00830">
    <property type="entry name" value="ENDOLAPTASE"/>
</dbReference>
<dbReference type="CDD" id="cd19500">
    <property type="entry name" value="RecA-like_Lon"/>
    <property type="match status" value="1"/>
</dbReference>
<dbReference type="InterPro" id="IPR027065">
    <property type="entry name" value="Lon_Prtase"/>
</dbReference>
<dbReference type="PROSITE" id="PS01046">
    <property type="entry name" value="LON_SER"/>
    <property type="match status" value="1"/>
</dbReference>
<feature type="active site" evidence="10 12">
    <location>
        <position position="719"/>
    </location>
</feature>
<evidence type="ECO:0000256" key="6">
    <source>
        <dbReference type="ARBA" id="ARBA00022825"/>
    </source>
</evidence>
<feature type="domain" description="Lon N-terminal" evidence="17">
    <location>
        <begin position="50"/>
        <end position="245"/>
    </location>
</feature>
<dbReference type="InterPro" id="IPR014721">
    <property type="entry name" value="Ribsml_uS5_D2-typ_fold_subgr"/>
</dbReference>
<evidence type="ECO:0000256" key="2">
    <source>
        <dbReference type="ARBA" id="ARBA00022490"/>
    </source>
</evidence>
<dbReference type="NCBIfam" id="TIGR00763">
    <property type="entry name" value="lon"/>
    <property type="match status" value="1"/>
</dbReference>
<dbReference type="Proteomes" id="UP000184232">
    <property type="component" value="Unassembled WGS sequence"/>
</dbReference>
<dbReference type="FunFam" id="3.40.50.300:FF:000021">
    <property type="entry name" value="Lon protease homolog"/>
    <property type="match status" value="1"/>
</dbReference>
<keyword evidence="7 10" id="KW-0067">ATP-binding</keyword>
<dbReference type="GO" id="GO:0006515">
    <property type="term" value="P:protein quality control for misfolded or incompletely synthesized proteins"/>
    <property type="evidence" value="ECO:0007669"/>
    <property type="project" value="UniProtKB-UniRule"/>
</dbReference>
<evidence type="ECO:0000256" key="10">
    <source>
        <dbReference type="HAMAP-Rule" id="MF_01973"/>
    </source>
</evidence>
<dbReference type="HAMAP" id="MF_01973">
    <property type="entry name" value="lon_bact"/>
    <property type="match status" value="1"/>
</dbReference>
<dbReference type="Gene3D" id="1.20.58.1480">
    <property type="match status" value="1"/>
</dbReference>
<dbReference type="PROSITE" id="PS51786">
    <property type="entry name" value="LON_PROTEOLYTIC"/>
    <property type="match status" value="1"/>
</dbReference>
<reference evidence="18 19" key="1">
    <citation type="submission" date="2016-11" db="EMBL/GenBank/DDBJ databases">
        <authorList>
            <person name="Jaros S."/>
            <person name="Januszkiewicz K."/>
            <person name="Wedrychowicz H."/>
        </authorList>
    </citation>
    <scope>NUCLEOTIDE SEQUENCE [LARGE SCALE GENOMIC DNA]</scope>
    <source>
        <strain evidence="18 19">DSM 22807</strain>
    </source>
</reference>
<keyword evidence="6 10" id="KW-0720">Serine protease</keyword>
<dbReference type="GO" id="GO:0005524">
    <property type="term" value="F:ATP binding"/>
    <property type="evidence" value="ECO:0007669"/>
    <property type="project" value="UniProtKB-UniRule"/>
</dbReference>